<evidence type="ECO:0000256" key="8">
    <source>
        <dbReference type="RuleBase" id="RU004442"/>
    </source>
</evidence>
<dbReference type="InterPro" id="IPR001827">
    <property type="entry name" value="Homeobox_Antennapedia_CS"/>
</dbReference>
<evidence type="ECO:0000259" key="10">
    <source>
        <dbReference type="PROSITE" id="PS50071"/>
    </source>
</evidence>
<comment type="subcellular location">
    <subcellularLocation>
        <location evidence="1 6 7">Nucleus</location>
    </subcellularLocation>
</comment>
<feature type="compositionally biased region" description="Polar residues" evidence="9">
    <location>
        <begin position="148"/>
        <end position="166"/>
    </location>
</feature>
<dbReference type="PROSITE" id="PS00027">
    <property type="entry name" value="HOMEOBOX_1"/>
    <property type="match status" value="1"/>
</dbReference>
<accession>A9X3W5</accession>
<feature type="compositionally biased region" description="Polar residues" evidence="9">
    <location>
        <begin position="43"/>
        <end position="59"/>
    </location>
</feature>
<evidence type="ECO:0000256" key="5">
    <source>
        <dbReference type="ARBA" id="ARBA00023242"/>
    </source>
</evidence>
<dbReference type="PROSITE" id="PS00032">
    <property type="entry name" value="ANTENNAPEDIA"/>
    <property type="match status" value="1"/>
</dbReference>
<feature type="region of interest" description="Disordered" evidence="9">
    <location>
        <begin position="43"/>
        <end position="169"/>
    </location>
</feature>
<dbReference type="PRINTS" id="PR00025">
    <property type="entry name" value="ANTENNAPEDIA"/>
</dbReference>
<feature type="domain" description="Homeobox" evidence="10">
    <location>
        <begin position="187"/>
        <end position="247"/>
    </location>
</feature>
<dbReference type="GO" id="GO:0000978">
    <property type="term" value="F:RNA polymerase II cis-regulatory region sequence-specific DNA binding"/>
    <property type="evidence" value="ECO:0007669"/>
    <property type="project" value="TreeGrafter"/>
</dbReference>
<feature type="DNA-binding region" description="Homeobox" evidence="6">
    <location>
        <begin position="189"/>
        <end position="248"/>
    </location>
</feature>
<dbReference type="InterPro" id="IPR020479">
    <property type="entry name" value="HD_metazoa"/>
</dbReference>
<gene>
    <name evidence="11" type="primary">Scr</name>
</gene>
<dbReference type="InterPro" id="IPR017995">
    <property type="entry name" value="Homeobox_antennapedia"/>
</dbReference>
<dbReference type="GO" id="GO:0000981">
    <property type="term" value="F:DNA-binding transcription factor activity, RNA polymerase II-specific"/>
    <property type="evidence" value="ECO:0007669"/>
    <property type="project" value="InterPro"/>
</dbReference>
<organism evidence="11">
    <name type="scientific">Nymphon gracile</name>
    <name type="common">Sea spider</name>
    <dbReference type="NCBI Taxonomy" id="136195"/>
    <lineage>
        <taxon>Eukaryota</taxon>
        <taxon>Metazoa</taxon>
        <taxon>Ecdysozoa</taxon>
        <taxon>Arthropoda</taxon>
        <taxon>Chelicerata</taxon>
        <taxon>Pycnogonida</taxon>
        <taxon>Pantopoda</taxon>
        <taxon>Nymphon</taxon>
    </lineage>
</organism>
<dbReference type="SUPFAM" id="SSF46689">
    <property type="entry name" value="Homeodomain-like"/>
    <property type="match status" value="1"/>
</dbReference>
<feature type="region of interest" description="Disordered" evidence="9">
    <location>
        <begin position="247"/>
        <end position="274"/>
    </location>
</feature>
<dbReference type="InterPro" id="IPR017970">
    <property type="entry name" value="Homeobox_CS"/>
</dbReference>
<dbReference type="SMART" id="SM00389">
    <property type="entry name" value="HOX"/>
    <property type="match status" value="1"/>
</dbReference>
<dbReference type="GO" id="GO:0005654">
    <property type="term" value="C:nucleoplasm"/>
    <property type="evidence" value="ECO:0007669"/>
    <property type="project" value="TreeGrafter"/>
</dbReference>
<keyword evidence="4 6" id="KW-0371">Homeobox</keyword>
<evidence type="ECO:0000256" key="1">
    <source>
        <dbReference type="ARBA" id="ARBA00004123"/>
    </source>
</evidence>
<evidence type="ECO:0000313" key="11">
    <source>
        <dbReference type="EMBL" id="ABD46729.1"/>
    </source>
</evidence>
<dbReference type="InterPro" id="IPR001356">
    <property type="entry name" value="HD"/>
</dbReference>
<dbReference type="FunFam" id="1.10.10.60:FF:000055">
    <property type="entry name" value="Homeobox protein Hox-A5"/>
    <property type="match status" value="1"/>
</dbReference>
<dbReference type="PROSITE" id="PS50071">
    <property type="entry name" value="HOMEOBOX_2"/>
    <property type="match status" value="1"/>
</dbReference>
<comment type="similarity">
    <text evidence="8">Belongs to the Antp homeobox family.</text>
</comment>
<dbReference type="CDD" id="cd00086">
    <property type="entry name" value="homeodomain"/>
    <property type="match status" value="1"/>
</dbReference>
<dbReference type="InterPro" id="IPR009057">
    <property type="entry name" value="Homeodomain-like_sf"/>
</dbReference>
<dbReference type="AlphaFoldDB" id="A9X3W5"/>
<dbReference type="EMBL" id="DQ315735">
    <property type="protein sequence ID" value="ABD46729.1"/>
    <property type="molecule type" value="mRNA"/>
</dbReference>
<dbReference type="GO" id="GO:0045944">
    <property type="term" value="P:positive regulation of transcription by RNA polymerase II"/>
    <property type="evidence" value="ECO:0007669"/>
    <property type="project" value="TreeGrafter"/>
</dbReference>
<dbReference type="InterPro" id="IPR050609">
    <property type="entry name" value="Antp_homeobox_Deformed_sf"/>
</dbReference>
<keyword evidence="2" id="KW-0217">Developmental protein</keyword>
<dbReference type="PANTHER" id="PTHR45771:SF6">
    <property type="entry name" value="HOMEOTIC PROTEIN SEX COMBS REDUCED"/>
    <property type="match status" value="1"/>
</dbReference>
<reference evidence="11" key="1">
    <citation type="submission" date="2005-12" db="EMBL/GenBank/DDBJ databases">
        <authorList>
            <person name="Murienne J."/>
        </authorList>
    </citation>
    <scope>NUCLEOTIDE SEQUENCE</scope>
</reference>
<protein>
    <submittedName>
        <fullName evidence="11">Homeobox protein sex comb reduced</fullName>
    </submittedName>
</protein>
<evidence type="ECO:0000256" key="7">
    <source>
        <dbReference type="RuleBase" id="RU000682"/>
    </source>
</evidence>
<evidence type="ECO:0000256" key="2">
    <source>
        <dbReference type="ARBA" id="ARBA00022473"/>
    </source>
</evidence>
<dbReference type="Gene3D" id="1.10.10.60">
    <property type="entry name" value="Homeodomain-like"/>
    <property type="match status" value="1"/>
</dbReference>
<dbReference type="PRINTS" id="PR00024">
    <property type="entry name" value="HOMEOBOX"/>
</dbReference>
<evidence type="ECO:0000256" key="4">
    <source>
        <dbReference type="ARBA" id="ARBA00023155"/>
    </source>
</evidence>
<proteinExistence type="evidence at transcript level"/>
<sequence>MSSYQFVNSLSSCYGQRPGQDGSAHGQDYYGGSQYSTGCYNPVSQSAHQYPYTPSSVHQQHQHPALQNGDHYSALTGSGRLAGAGHQSVGSASSHSPRAHTPTHPCHVSSPQPSSCKYASTDTNSAGSPQDLSTTNNQHHGSADSPEPRSNSPQNTQDSKSTSHNPPQIYPWMRKVHIGQNGMSNGMETKRQRTSYTRYQTLELEKEFHFNRYLTRRRRIEIAHALCLSERQIKIWFQNRRMKWKKEHKQLPGSMSSAQIPGIGPNSILGDAKG</sequence>
<evidence type="ECO:0000256" key="6">
    <source>
        <dbReference type="PROSITE-ProRule" id="PRU00108"/>
    </source>
</evidence>
<evidence type="ECO:0000256" key="9">
    <source>
        <dbReference type="SAM" id="MobiDB-lite"/>
    </source>
</evidence>
<keyword evidence="3 6" id="KW-0238">DNA-binding</keyword>
<dbReference type="PANTHER" id="PTHR45771">
    <property type="entry name" value="HOMEOTIC PROTEIN DEFORMED"/>
    <property type="match status" value="1"/>
</dbReference>
<name>A9X3W5_NYMGR</name>
<feature type="compositionally biased region" description="Polar residues" evidence="9">
    <location>
        <begin position="109"/>
        <end position="140"/>
    </location>
</feature>
<evidence type="ECO:0000256" key="3">
    <source>
        <dbReference type="ARBA" id="ARBA00023125"/>
    </source>
</evidence>
<dbReference type="Pfam" id="PF00046">
    <property type="entry name" value="Homeodomain"/>
    <property type="match status" value="1"/>
</dbReference>
<keyword evidence="5 6" id="KW-0539">Nucleus</keyword>
<reference evidence="11" key="2">
    <citation type="submission" date="2008-01" db="EMBL/GenBank/DDBJ databases">
        <title>Hox genes in sea spiders (Pycnogonida).</title>
        <authorList>
            <person name="Jager M."/>
            <person name="Manuel M."/>
        </authorList>
    </citation>
    <scope>NUCLEOTIDE SEQUENCE</scope>
</reference>
<dbReference type="GO" id="GO:0009952">
    <property type="term" value="P:anterior/posterior pattern specification"/>
    <property type="evidence" value="ECO:0007669"/>
    <property type="project" value="TreeGrafter"/>
</dbReference>